<sequence length="239" mass="25464">MTGAPEPRAAPHGPRAVLFDLDGTLLDHAGAAGEAIAASFPDEAPEPLVRRWLELVEISVDRYLAGELTFAEQRRIRIVTLARELGLGDWDDARADAWIAGYVERYASAWRPFPDAPGPVAALAERGLRLGVITNGDAGQQRAKIERIGLADRLPYLVTSSETGAAKPDPEIFRVACAGLGLAARDVVYVGDRLDVDARGAASAGLAGVWLDRSAGPVPDGLDVRRITSLDELPGLLTR</sequence>
<dbReference type="OrthoDB" id="3680851at2"/>
<dbReference type="PANTHER" id="PTHR46470:SF4">
    <property type="entry name" value="5-AMINO-6-(5-PHOSPHO-D-RIBITYLAMINO)URACIL PHOSPHATASE YIGB"/>
    <property type="match status" value="1"/>
</dbReference>
<dbReference type="Gene3D" id="1.20.120.1600">
    <property type="match status" value="1"/>
</dbReference>
<dbReference type="PANTHER" id="PTHR46470">
    <property type="entry name" value="N-ACYLNEURAMINATE-9-PHOSPHATASE"/>
    <property type="match status" value="1"/>
</dbReference>
<dbReference type="Gene3D" id="3.40.50.1000">
    <property type="entry name" value="HAD superfamily/HAD-like"/>
    <property type="match status" value="1"/>
</dbReference>
<dbReference type="InterPro" id="IPR051400">
    <property type="entry name" value="HAD-like_hydrolase"/>
</dbReference>
<evidence type="ECO:0000313" key="5">
    <source>
        <dbReference type="Proteomes" id="UP000483004"/>
    </source>
</evidence>
<dbReference type="InterPro" id="IPR023214">
    <property type="entry name" value="HAD_sf"/>
</dbReference>
<dbReference type="EMBL" id="WBMR01000255">
    <property type="protein sequence ID" value="KAB2362993.1"/>
    <property type="molecule type" value="Genomic_DNA"/>
</dbReference>
<protein>
    <submittedName>
        <fullName evidence="4">HAD family hydrolase</fullName>
    </submittedName>
</protein>
<comment type="cofactor">
    <cofactor evidence="1">
        <name>Mg(2+)</name>
        <dbReference type="ChEBI" id="CHEBI:18420"/>
    </cofactor>
</comment>
<name>A0A6L3VMN2_9ACTN</name>
<proteinExistence type="predicted"/>
<gene>
    <name evidence="4" type="ORF">F9B16_43870</name>
</gene>
<dbReference type="Proteomes" id="UP000483004">
    <property type="component" value="Unassembled WGS sequence"/>
</dbReference>
<evidence type="ECO:0000256" key="1">
    <source>
        <dbReference type="ARBA" id="ARBA00001946"/>
    </source>
</evidence>
<accession>A0A6L3VMN2</accession>
<comment type="caution">
    <text evidence="4">The sequence shown here is derived from an EMBL/GenBank/DDBJ whole genome shotgun (WGS) entry which is preliminary data.</text>
</comment>
<dbReference type="SUPFAM" id="SSF56784">
    <property type="entry name" value="HAD-like"/>
    <property type="match status" value="1"/>
</dbReference>
<keyword evidence="3" id="KW-0460">Magnesium</keyword>
<dbReference type="Pfam" id="PF00702">
    <property type="entry name" value="Hydrolase"/>
    <property type="match status" value="1"/>
</dbReference>
<dbReference type="GO" id="GO:0016787">
    <property type="term" value="F:hydrolase activity"/>
    <property type="evidence" value="ECO:0007669"/>
    <property type="project" value="UniProtKB-KW"/>
</dbReference>
<dbReference type="RefSeq" id="WP_151546189.1">
    <property type="nucleotide sequence ID" value="NZ_WBMR01000255.1"/>
</dbReference>
<reference evidence="4 5" key="1">
    <citation type="submission" date="2019-09" db="EMBL/GenBank/DDBJ databases">
        <title>Actinomadura physcomitrii sp. nov., a novel actinomycete isolated from moss [Physcomitrium sphaericum (Ludw) Fuernr].</title>
        <authorList>
            <person name="Liu C."/>
            <person name="Zhuang X."/>
        </authorList>
    </citation>
    <scope>NUCLEOTIDE SEQUENCE [LARGE SCALE GENOMIC DNA]</scope>
    <source>
        <strain evidence="4 5">CYP1-1B</strain>
    </source>
</reference>
<dbReference type="SFLD" id="SFLDG01129">
    <property type="entry name" value="C1.5:_HAD__Beta-PGM__Phosphata"/>
    <property type="match status" value="1"/>
</dbReference>
<keyword evidence="5" id="KW-1185">Reference proteome</keyword>
<dbReference type="AlphaFoldDB" id="A0A6L3VMN2"/>
<dbReference type="PRINTS" id="PR00413">
    <property type="entry name" value="HADHALOGNASE"/>
</dbReference>
<keyword evidence="2 4" id="KW-0378">Hydrolase</keyword>
<dbReference type="InterPro" id="IPR036412">
    <property type="entry name" value="HAD-like_sf"/>
</dbReference>
<evidence type="ECO:0000313" key="4">
    <source>
        <dbReference type="EMBL" id="KAB2362993.1"/>
    </source>
</evidence>
<organism evidence="4 5">
    <name type="scientific">Actinomadura montaniterrae</name>
    <dbReference type="NCBI Taxonomy" id="1803903"/>
    <lineage>
        <taxon>Bacteria</taxon>
        <taxon>Bacillati</taxon>
        <taxon>Actinomycetota</taxon>
        <taxon>Actinomycetes</taxon>
        <taxon>Streptosporangiales</taxon>
        <taxon>Thermomonosporaceae</taxon>
        <taxon>Actinomadura</taxon>
    </lineage>
</organism>
<evidence type="ECO:0000256" key="3">
    <source>
        <dbReference type="ARBA" id="ARBA00022842"/>
    </source>
</evidence>
<dbReference type="GO" id="GO:0044281">
    <property type="term" value="P:small molecule metabolic process"/>
    <property type="evidence" value="ECO:0007669"/>
    <property type="project" value="UniProtKB-ARBA"/>
</dbReference>
<dbReference type="NCBIfam" id="TIGR01549">
    <property type="entry name" value="HAD-SF-IA-v1"/>
    <property type="match status" value="1"/>
</dbReference>
<dbReference type="SFLD" id="SFLDS00003">
    <property type="entry name" value="Haloacid_Dehalogenase"/>
    <property type="match status" value="1"/>
</dbReference>
<evidence type="ECO:0000256" key="2">
    <source>
        <dbReference type="ARBA" id="ARBA00022801"/>
    </source>
</evidence>
<dbReference type="InterPro" id="IPR006439">
    <property type="entry name" value="HAD-SF_hydro_IA"/>
</dbReference>